<dbReference type="EMBL" id="KK107538">
    <property type="protein sequence ID" value="EZA49119.1"/>
    <property type="molecule type" value="Genomic_DNA"/>
</dbReference>
<reference evidence="2" key="3">
    <citation type="submission" date="2018-07" db="EMBL/GenBank/DDBJ databases">
        <authorList>
            <person name="Mckenzie S.K."/>
            <person name="Kronauer D.J.C."/>
        </authorList>
    </citation>
    <scope>NUCLEOTIDE SEQUENCE</scope>
    <source>
        <strain evidence="2">Clonal line C1</strain>
    </source>
</reference>
<dbReference type="AlphaFoldDB" id="A0A026W261"/>
<reference evidence="2 4" key="2">
    <citation type="journal article" date="2018" name="Genome Res.">
        <title>The genomic architecture and molecular evolution of ant odorant receptors.</title>
        <authorList>
            <person name="McKenzie S.K."/>
            <person name="Kronauer D.J.C."/>
        </authorList>
    </citation>
    <scope>NUCLEOTIDE SEQUENCE [LARGE SCALE GENOMIC DNA]</scope>
    <source>
        <strain evidence="2">Clonal line C1</strain>
    </source>
</reference>
<evidence type="ECO:0000313" key="4">
    <source>
        <dbReference type="Proteomes" id="UP000279307"/>
    </source>
</evidence>
<evidence type="ECO:0000313" key="3">
    <source>
        <dbReference type="Proteomes" id="UP000053097"/>
    </source>
</evidence>
<dbReference type="OMA" id="GWHGGWY"/>
<name>A0A026W261_OOCBI</name>
<organism evidence="1 3">
    <name type="scientific">Ooceraea biroi</name>
    <name type="common">Clonal raider ant</name>
    <name type="synonym">Cerapachys biroi</name>
    <dbReference type="NCBI Taxonomy" id="2015173"/>
    <lineage>
        <taxon>Eukaryota</taxon>
        <taxon>Metazoa</taxon>
        <taxon>Ecdysozoa</taxon>
        <taxon>Arthropoda</taxon>
        <taxon>Hexapoda</taxon>
        <taxon>Insecta</taxon>
        <taxon>Pterygota</taxon>
        <taxon>Neoptera</taxon>
        <taxon>Endopterygota</taxon>
        <taxon>Hymenoptera</taxon>
        <taxon>Apocrita</taxon>
        <taxon>Aculeata</taxon>
        <taxon>Formicoidea</taxon>
        <taxon>Formicidae</taxon>
        <taxon>Dorylinae</taxon>
        <taxon>Ooceraea</taxon>
    </lineage>
</organism>
<evidence type="ECO:0000313" key="1">
    <source>
        <dbReference type="EMBL" id="EZA49119.1"/>
    </source>
</evidence>
<accession>A0A026W261</accession>
<protein>
    <submittedName>
        <fullName evidence="1">Uncharacterized protein</fullName>
    </submittedName>
</protein>
<evidence type="ECO:0000313" key="2">
    <source>
        <dbReference type="EMBL" id="RLU22547.1"/>
    </source>
</evidence>
<keyword evidence="3" id="KW-1185">Reference proteome</keyword>
<proteinExistence type="predicted"/>
<sequence>MLIVLASGGEALVAERTSENNDVSSQATILQTQPNVQEIIGEKKLEKRSLLPVTNVGSYAPVLPWYRLGELSSYGLYGYGWYPGWPLLYGSHSGWYKGW</sequence>
<dbReference type="Proteomes" id="UP000279307">
    <property type="component" value="Chromosome 5"/>
</dbReference>
<dbReference type="Proteomes" id="UP000053097">
    <property type="component" value="Unassembled WGS sequence"/>
</dbReference>
<dbReference type="EMBL" id="QOIP01000005">
    <property type="protein sequence ID" value="RLU22547.1"/>
    <property type="molecule type" value="Genomic_DNA"/>
</dbReference>
<reference evidence="1 3" key="1">
    <citation type="journal article" date="2014" name="Curr. Biol.">
        <title>The genome of the clonal raider ant Cerapachys biroi.</title>
        <authorList>
            <person name="Oxley P.R."/>
            <person name="Ji L."/>
            <person name="Fetter-Pruneda I."/>
            <person name="McKenzie S.K."/>
            <person name="Li C."/>
            <person name="Hu H."/>
            <person name="Zhang G."/>
            <person name="Kronauer D.J."/>
        </authorList>
    </citation>
    <scope>NUCLEOTIDE SEQUENCE [LARGE SCALE GENOMIC DNA]</scope>
</reference>
<gene>
    <name evidence="2" type="ORF">DMN91_004825</name>
    <name evidence="1" type="ORF">X777_12532</name>
</gene>